<proteinExistence type="inferred from homology"/>
<sequence length="344" mass="37605">MPRCILIVGGGIAGLTASIALAKYLAQSEPDLRISVYESRLEQSIGRSLTPAAQHYLNQLGILHELDRQGEYSGIEVDEINIFSLLSGRSMGPLKFADENGCGRCVLRNALFRACLAVTRKYTQISVVFKKKLASASTTGEKVTLHFNDGTMVIGDLLLGCDGVHSTVRTQLIDPDNHSEYSGVSFIQSLANANRATLPTQFDQTAIHLTRHGSLLTSYYNASHQIMFVAAIMPVNDFIVEQYRKLASSVQDDEMLKLTQMALRYQVRSKFGVSAFSWIREWIDKSDLPGGEAGKMVSRSGFAAGGRCTCNAAARESAAYAIEDAVTILARGGDRSLSDLFLEY</sequence>
<keyword evidence="5" id="KW-0503">Monooxygenase</keyword>
<comment type="similarity">
    <text evidence="1">Belongs to the paxM FAD-dependent monooxygenase family.</text>
</comment>
<dbReference type="AlphaFoldDB" id="A0A8H3PFG8"/>
<evidence type="ECO:0000256" key="4">
    <source>
        <dbReference type="ARBA" id="ARBA00023002"/>
    </source>
</evidence>
<dbReference type="EMBL" id="BLKC01000072">
    <property type="protein sequence ID" value="GFF48081.1"/>
    <property type="molecule type" value="Genomic_DNA"/>
</dbReference>
<keyword evidence="2" id="KW-0285">Flavoprotein</keyword>
<keyword evidence="3" id="KW-0274">FAD</keyword>
<evidence type="ECO:0000313" key="8">
    <source>
        <dbReference type="Proteomes" id="UP000465221"/>
    </source>
</evidence>
<evidence type="ECO:0000313" key="7">
    <source>
        <dbReference type="EMBL" id="GFF48081.1"/>
    </source>
</evidence>
<evidence type="ECO:0000256" key="1">
    <source>
        <dbReference type="ARBA" id="ARBA00007992"/>
    </source>
</evidence>
<keyword evidence="4" id="KW-0560">Oxidoreductase</keyword>
<dbReference type="SUPFAM" id="SSF51905">
    <property type="entry name" value="FAD/NAD(P)-binding domain"/>
    <property type="match status" value="1"/>
</dbReference>
<dbReference type="Gene3D" id="3.50.50.60">
    <property type="entry name" value="FAD/NAD(P)-binding domain"/>
    <property type="match status" value="1"/>
</dbReference>
<gene>
    <name evidence="7" type="ORF">IFM46972_08460</name>
</gene>
<organism evidence="7 8">
    <name type="scientific">Aspergillus udagawae</name>
    <dbReference type="NCBI Taxonomy" id="91492"/>
    <lineage>
        <taxon>Eukaryota</taxon>
        <taxon>Fungi</taxon>
        <taxon>Dikarya</taxon>
        <taxon>Ascomycota</taxon>
        <taxon>Pezizomycotina</taxon>
        <taxon>Eurotiomycetes</taxon>
        <taxon>Eurotiomycetidae</taxon>
        <taxon>Eurotiales</taxon>
        <taxon>Aspergillaceae</taxon>
        <taxon>Aspergillus</taxon>
        <taxon>Aspergillus subgen. Fumigati</taxon>
    </lineage>
</organism>
<accession>A0A8H3PFG8</accession>
<dbReference type="Pfam" id="PF01494">
    <property type="entry name" value="FAD_binding_3"/>
    <property type="match status" value="1"/>
</dbReference>
<reference evidence="7 8" key="1">
    <citation type="submission" date="2020-01" db="EMBL/GenBank/DDBJ databases">
        <title>Draft genome sequence of Aspergillus udagawae IFM 46972.</title>
        <authorList>
            <person name="Takahashi H."/>
            <person name="Yaguchi T."/>
        </authorList>
    </citation>
    <scope>NUCLEOTIDE SEQUENCE [LARGE SCALE GENOMIC DNA]</scope>
    <source>
        <strain evidence="7 8">IFM 46972</strain>
    </source>
</reference>
<dbReference type="InterPro" id="IPR050493">
    <property type="entry name" value="FAD-dep_Monooxygenase_BioMet"/>
</dbReference>
<dbReference type="GO" id="GO:0004497">
    <property type="term" value="F:monooxygenase activity"/>
    <property type="evidence" value="ECO:0007669"/>
    <property type="project" value="UniProtKB-KW"/>
</dbReference>
<dbReference type="PANTHER" id="PTHR13789:SF309">
    <property type="entry name" value="PUTATIVE (AFU_ORTHOLOGUE AFUA_6G14510)-RELATED"/>
    <property type="match status" value="1"/>
</dbReference>
<evidence type="ECO:0000256" key="3">
    <source>
        <dbReference type="ARBA" id="ARBA00022827"/>
    </source>
</evidence>
<dbReference type="InterPro" id="IPR002938">
    <property type="entry name" value="FAD-bd"/>
</dbReference>
<dbReference type="PRINTS" id="PR00420">
    <property type="entry name" value="RNGMNOXGNASE"/>
</dbReference>
<dbReference type="GO" id="GO:0071949">
    <property type="term" value="F:FAD binding"/>
    <property type="evidence" value="ECO:0007669"/>
    <property type="project" value="InterPro"/>
</dbReference>
<evidence type="ECO:0000256" key="2">
    <source>
        <dbReference type="ARBA" id="ARBA00022630"/>
    </source>
</evidence>
<dbReference type="PANTHER" id="PTHR13789">
    <property type="entry name" value="MONOOXYGENASE"/>
    <property type="match status" value="1"/>
</dbReference>
<evidence type="ECO:0000256" key="5">
    <source>
        <dbReference type="ARBA" id="ARBA00023033"/>
    </source>
</evidence>
<name>A0A8H3PFG8_9EURO</name>
<dbReference type="Proteomes" id="UP000465221">
    <property type="component" value="Unassembled WGS sequence"/>
</dbReference>
<dbReference type="InterPro" id="IPR036188">
    <property type="entry name" value="FAD/NAD-bd_sf"/>
</dbReference>
<protein>
    <submittedName>
        <fullName evidence="7">FAD-dependent urate hydroxylase</fullName>
    </submittedName>
</protein>
<evidence type="ECO:0000259" key="6">
    <source>
        <dbReference type="Pfam" id="PF01494"/>
    </source>
</evidence>
<comment type="caution">
    <text evidence="7">The sequence shown here is derived from an EMBL/GenBank/DDBJ whole genome shotgun (WGS) entry which is preliminary data.</text>
</comment>
<feature type="domain" description="FAD-binding" evidence="6">
    <location>
        <begin position="5"/>
        <end position="274"/>
    </location>
</feature>